<evidence type="ECO:0000256" key="2">
    <source>
        <dbReference type="ARBA" id="ARBA00023157"/>
    </source>
</evidence>
<organism evidence="6 7">
    <name type="scientific">Hypsibius exemplaris</name>
    <name type="common">Freshwater tardigrade</name>
    <dbReference type="NCBI Taxonomy" id="2072580"/>
    <lineage>
        <taxon>Eukaryota</taxon>
        <taxon>Metazoa</taxon>
        <taxon>Ecdysozoa</taxon>
        <taxon>Tardigrada</taxon>
        <taxon>Eutardigrada</taxon>
        <taxon>Parachela</taxon>
        <taxon>Hypsibioidea</taxon>
        <taxon>Hypsibiidae</taxon>
        <taxon>Hypsibius</taxon>
    </lineage>
</organism>
<dbReference type="SMART" id="SM00848">
    <property type="entry name" value="Inhibitor_I29"/>
    <property type="match status" value="1"/>
</dbReference>
<dbReference type="FunFam" id="3.90.70.10:FF:000332">
    <property type="entry name" value="Cathepsin L1"/>
    <property type="match status" value="1"/>
</dbReference>
<evidence type="ECO:0000313" key="7">
    <source>
        <dbReference type="Proteomes" id="UP000192578"/>
    </source>
</evidence>
<dbReference type="SMART" id="SM00645">
    <property type="entry name" value="Pept_C1"/>
    <property type="match status" value="1"/>
</dbReference>
<dbReference type="InterPro" id="IPR038765">
    <property type="entry name" value="Papain-like_cys_pep_sf"/>
</dbReference>
<dbReference type="Proteomes" id="UP000192578">
    <property type="component" value="Unassembled WGS sequence"/>
</dbReference>
<feature type="domain" description="Cathepsin propeptide inhibitor" evidence="5">
    <location>
        <begin position="29"/>
        <end position="113"/>
    </location>
</feature>
<feature type="chain" id="PRO_5018637424" evidence="3">
    <location>
        <begin position="21"/>
        <end position="337"/>
    </location>
</feature>
<comment type="similarity">
    <text evidence="1">Belongs to the peptidase C1 family.</text>
</comment>
<dbReference type="InterPro" id="IPR000668">
    <property type="entry name" value="Peptidase_C1A_C"/>
</dbReference>
<feature type="signal peptide" evidence="3">
    <location>
        <begin position="1"/>
        <end position="20"/>
    </location>
</feature>
<evidence type="ECO:0000259" key="4">
    <source>
        <dbReference type="SMART" id="SM00645"/>
    </source>
</evidence>
<dbReference type="OrthoDB" id="10253408at2759"/>
<reference evidence="7" key="1">
    <citation type="submission" date="2017-01" db="EMBL/GenBank/DDBJ databases">
        <title>Comparative genomics of anhydrobiosis in the tardigrade Hypsibius dujardini.</title>
        <authorList>
            <person name="Yoshida Y."/>
            <person name="Koutsovoulos G."/>
            <person name="Laetsch D."/>
            <person name="Stevens L."/>
            <person name="Kumar S."/>
            <person name="Horikawa D."/>
            <person name="Ishino K."/>
            <person name="Komine S."/>
            <person name="Tomita M."/>
            <person name="Blaxter M."/>
            <person name="Arakawa K."/>
        </authorList>
    </citation>
    <scope>NUCLEOTIDE SEQUENCE [LARGE SCALE GENOMIC DNA]</scope>
    <source>
        <strain evidence="7">Z151</strain>
    </source>
</reference>
<evidence type="ECO:0000259" key="5">
    <source>
        <dbReference type="SMART" id="SM00848"/>
    </source>
</evidence>
<sequence>MKVLLVGALLVCSAISFTQASNPSLDNDWAEFKKSHHKTYATSEEEAKRRAIWEDTVAYIKKHNDKRRLGLAKLSRNITIYWADPDRVRKAQAQLSYAPKRSRTKAKITKDELPSSIDWRDLGAVTPVRDQGLCRSCWAFASSAAMESAFFIQTGNLIVLSPENFVDCIDTGEPKPNRCEGDYCEDAFEWAKNGITTEAAYPYVAFEGAPAELTACKPKTNQLKVRTTGEVLVEEGSELALMEAIANVGPVTVLINQAIEDNKQYTGGVFDDTSCNNTFVDLNHALLAVGYGTTEDGVDYWIIKNSYGTDWGDQGYLYLKRGENICGISLWNWYPLL</sequence>
<dbReference type="InterPro" id="IPR039417">
    <property type="entry name" value="Peptidase_C1A_papain-like"/>
</dbReference>
<comment type="caution">
    <text evidence="6">The sequence shown here is derived from an EMBL/GenBank/DDBJ whole genome shotgun (WGS) entry which is preliminary data.</text>
</comment>
<dbReference type="InterPro" id="IPR013201">
    <property type="entry name" value="Prot_inhib_I29"/>
</dbReference>
<protein>
    <submittedName>
        <fullName evidence="6">Digestive cysteine proteinase 2</fullName>
    </submittedName>
</protein>
<dbReference type="Gene3D" id="3.90.70.10">
    <property type="entry name" value="Cysteine proteinases"/>
    <property type="match status" value="1"/>
</dbReference>
<evidence type="ECO:0000256" key="1">
    <source>
        <dbReference type="ARBA" id="ARBA00008455"/>
    </source>
</evidence>
<name>A0A1W0X5D2_HYPEX</name>
<dbReference type="Pfam" id="PF00112">
    <property type="entry name" value="Peptidase_C1"/>
    <property type="match status" value="1"/>
</dbReference>
<gene>
    <name evidence="6" type="ORF">BV898_03377</name>
</gene>
<dbReference type="AlphaFoldDB" id="A0A1W0X5D2"/>
<dbReference type="EMBL" id="MTYJ01000016">
    <property type="protein sequence ID" value="OQV22551.1"/>
    <property type="molecule type" value="Genomic_DNA"/>
</dbReference>
<dbReference type="CDD" id="cd02248">
    <property type="entry name" value="Peptidase_C1A"/>
    <property type="match status" value="1"/>
</dbReference>
<dbReference type="GO" id="GO:0008234">
    <property type="term" value="F:cysteine-type peptidase activity"/>
    <property type="evidence" value="ECO:0007669"/>
    <property type="project" value="InterPro"/>
</dbReference>
<keyword evidence="2" id="KW-1015">Disulfide bond</keyword>
<dbReference type="SUPFAM" id="SSF54001">
    <property type="entry name" value="Cysteine proteinases"/>
    <property type="match status" value="1"/>
</dbReference>
<dbReference type="InterPro" id="IPR025660">
    <property type="entry name" value="Pept_his_AS"/>
</dbReference>
<keyword evidence="7" id="KW-1185">Reference proteome</keyword>
<dbReference type="PANTHER" id="PTHR12411">
    <property type="entry name" value="CYSTEINE PROTEASE FAMILY C1-RELATED"/>
    <property type="match status" value="1"/>
</dbReference>
<feature type="domain" description="Peptidase C1A papain C-terminal" evidence="4">
    <location>
        <begin position="113"/>
        <end position="336"/>
    </location>
</feature>
<proteinExistence type="inferred from homology"/>
<dbReference type="Pfam" id="PF08246">
    <property type="entry name" value="Inhibitor_I29"/>
    <property type="match status" value="1"/>
</dbReference>
<dbReference type="PROSITE" id="PS00639">
    <property type="entry name" value="THIOL_PROTEASE_HIS"/>
    <property type="match status" value="1"/>
</dbReference>
<accession>A0A1W0X5D2</accession>
<dbReference type="GO" id="GO:0006508">
    <property type="term" value="P:proteolysis"/>
    <property type="evidence" value="ECO:0007669"/>
    <property type="project" value="InterPro"/>
</dbReference>
<dbReference type="PRINTS" id="PR00705">
    <property type="entry name" value="PAPAIN"/>
</dbReference>
<keyword evidence="3" id="KW-0732">Signal</keyword>
<evidence type="ECO:0000256" key="3">
    <source>
        <dbReference type="SAM" id="SignalP"/>
    </source>
</evidence>
<evidence type="ECO:0000313" key="6">
    <source>
        <dbReference type="EMBL" id="OQV22551.1"/>
    </source>
</evidence>
<dbReference type="InterPro" id="IPR013128">
    <property type="entry name" value="Peptidase_C1A"/>
</dbReference>